<dbReference type="PANTHER" id="PTHR10030">
    <property type="entry name" value="ALPHA-L-FUCOSIDASE"/>
    <property type="match status" value="1"/>
</dbReference>
<comment type="similarity">
    <text evidence="1">Belongs to the glycosyl hydrolase 29 family.</text>
</comment>
<evidence type="ECO:0000256" key="1">
    <source>
        <dbReference type="ARBA" id="ARBA00007951"/>
    </source>
</evidence>
<dbReference type="AlphaFoldDB" id="A0ABD2ZXM9"/>
<keyword evidence="5" id="KW-0326">Glycosidase</keyword>
<evidence type="ECO:0000313" key="8">
    <source>
        <dbReference type="Proteomes" id="UP001630127"/>
    </source>
</evidence>
<evidence type="ECO:0000259" key="6">
    <source>
        <dbReference type="Pfam" id="PF01120"/>
    </source>
</evidence>
<keyword evidence="8" id="KW-1185">Reference proteome</keyword>
<dbReference type="Proteomes" id="UP001630127">
    <property type="component" value="Unassembled WGS sequence"/>
</dbReference>
<keyword evidence="4" id="KW-0378">Hydrolase</keyword>
<accession>A0ABD2ZXM9</accession>
<dbReference type="InterPro" id="IPR000933">
    <property type="entry name" value="Glyco_hydro_29"/>
</dbReference>
<evidence type="ECO:0000256" key="5">
    <source>
        <dbReference type="ARBA" id="ARBA00023295"/>
    </source>
</evidence>
<dbReference type="InterPro" id="IPR017853">
    <property type="entry name" value="GH"/>
</dbReference>
<gene>
    <name evidence="7" type="ORF">ACH5RR_017038</name>
</gene>
<evidence type="ECO:0000313" key="7">
    <source>
        <dbReference type="EMBL" id="KAL3524204.1"/>
    </source>
</evidence>
<evidence type="ECO:0000256" key="3">
    <source>
        <dbReference type="ARBA" id="ARBA00022729"/>
    </source>
</evidence>
<sequence>MASSAIASQVNTTAIASQDRVITSVKQTTPPLPILPLPSYSQLKWQQREIIIFFHFGVNTFTDSKWGKGQESPAIFNPKALDAAQWVYTAVQAGVSLVILTAKHHDGFCLWPSKYTDHSVIRNLGKKAVATCVDVGLYLSPNDRHDPKNKEYSEYYMAQFDKYLPYKTIILFPF</sequence>
<dbReference type="InterPro" id="IPR057739">
    <property type="entry name" value="Glyco_hydro_29_N"/>
</dbReference>
<dbReference type="EMBL" id="JBJUIK010000007">
    <property type="protein sequence ID" value="KAL3524204.1"/>
    <property type="molecule type" value="Genomic_DNA"/>
</dbReference>
<organism evidence="7 8">
    <name type="scientific">Cinchona calisaya</name>
    <dbReference type="NCBI Taxonomy" id="153742"/>
    <lineage>
        <taxon>Eukaryota</taxon>
        <taxon>Viridiplantae</taxon>
        <taxon>Streptophyta</taxon>
        <taxon>Embryophyta</taxon>
        <taxon>Tracheophyta</taxon>
        <taxon>Spermatophyta</taxon>
        <taxon>Magnoliopsida</taxon>
        <taxon>eudicotyledons</taxon>
        <taxon>Gunneridae</taxon>
        <taxon>Pentapetalae</taxon>
        <taxon>asterids</taxon>
        <taxon>lamiids</taxon>
        <taxon>Gentianales</taxon>
        <taxon>Rubiaceae</taxon>
        <taxon>Cinchonoideae</taxon>
        <taxon>Cinchoneae</taxon>
        <taxon>Cinchona</taxon>
    </lineage>
</organism>
<name>A0ABD2ZXM9_9GENT</name>
<reference evidence="7 8" key="1">
    <citation type="submission" date="2024-11" db="EMBL/GenBank/DDBJ databases">
        <title>A near-complete genome assembly of Cinchona calisaya.</title>
        <authorList>
            <person name="Lian D.C."/>
            <person name="Zhao X.W."/>
            <person name="Wei L."/>
        </authorList>
    </citation>
    <scope>NUCLEOTIDE SEQUENCE [LARGE SCALE GENOMIC DNA]</scope>
    <source>
        <tissue evidence="7">Nenye</tissue>
    </source>
</reference>
<dbReference type="EC" id="3.2.1.51" evidence="2"/>
<dbReference type="PANTHER" id="PTHR10030:SF37">
    <property type="entry name" value="ALPHA-L-FUCOSIDASE-RELATED"/>
    <property type="match status" value="1"/>
</dbReference>
<keyword evidence="3" id="KW-0732">Signal</keyword>
<feature type="domain" description="Glycoside hydrolase family 29 N-terminal" evidence="6">
    <location>
        <begin position="72"/>
        <end position="127"/>
    </location>
</feature>
<comment type="caution">
    <text evidence="7">The sequence shown here is derived from an EMBL/GenBank/DDBJ whole genome shotgun (WGS) entry which is preliminary data.</text>
</comment>
<proteinExistence type="inferred from homology"/>
<evidence type="ECO:0000256" key="4">
    <source>
        <dbReference type="ARBA" id="ARBA00022801"/>
    </source>
</evidence>
<dbReference type="Pfam" id="PF01120">
    <property type="entry name" value="Alpha_L_fucos"/>
    <property type="match status" value="1"/>
</dbReference>
<dbReference type="GO" id="GO:0004560">
    <property type="term" value="F:alpha-L-fucosidase activity"/>
    <property type="evidence" value="ECO:0007669"/>
    <property type="project" value="UniProtKB-EC"/>
</dbReference>
<dbReference type="Gene3D" id="3.20.20.80">
    <property type="entry name" value="Glycosidases"/>
    <property type="match status" value="1"/>
</dbReference>
<protein>
    <recommendedName>
        <fullName evidence="2">alpha-L-fucosidase</fullName>
        <ecNumber evidence="2">3.2.1.51</ecNumber>
    </recommendedName>
</protein>
<evidence type="ECO:0000256" key="2">
    <source>
        <dbReference type="ARBA" id="ARBA00012662"/>
    </source>
</evidence>
<dbReference type="SUPFAM" id="SSF51445">
    <property type="entry name" value="(Trans)glycosidases"/>
    <property type="match status" value="1"/>
</dbReference>
<dbReference type="SMART" id="SM00812">
    <property type="entry name" value="Alpha_L_fucos"/>
    <property type="match status" value="1"/>
</dbReference>